<evidence type="ECO:0000313" key="3">
    <source>
        <dbReference type="Proteomes" id="UP000648984"/>
    </source>
</evidence>
<dbReference type="PANTHER" id="PTHR33525:SF3">
    <property type="entry name" value="RIBONUCLEASE Y"/>
    <property type="match status" value="1"/>
</dbReference>
<keyword evidence="3" id="KW-1185">Reference proteome</keyword>
<reference evidence="2 3" key="1">
    <citation type="submission" date="2019-12" db="EMBL/GenBank/DDBJ databases">
        <title>Comparative genomics gives insights into the taxonomy of the Azoarcus-Aromatoleum group and reveals separate origins of nif in the plant-associated Azoarcus and non-plant-associated Aromatoleum sub-groups.</title>
        <authorList>
            <person name="Lafos M."/>
            <person name="Maluk M."/>
            <person name="Batista M."/>
            <person name="Junghare M."/>
            <person name="Carmona M."/>
            <person name="Faoro H."/>
            <person name="Cruz L.M."/>
            <person name="Battistoni F."/>
            <person name="De Souza E."/>
            <person name="Pedrosa F."/>
            <person name="Chen W.-M."/>
            <person name="Poole P.S."/>
            <person name="Dixon R.A."/>
            <person name="James E.K."/>
        </authorList>
    </citation>
    <scope>NUCLEOTIDE SEQUENCE [LARGE SCALE GENOMIC DNA]</scope>
    <source>
        <strain evidence="2 3">22Lin</strain>
    </source>
</reference>
<dbReference type="CDD" id="cd00077">
    <property type="entry name" value="HDc"/>
    <property type="match status" value="1"/>
</dbReference>
<dbReference type="InterPro" id="IPR013976">
    <property type="entry name" value="HDOD"/>
</dbReference>
<evidence type="ECO:0000313" key="2">
    <source>
        <dbReference type="EMBL" id="NMG76285.1"/>
    </source>
</evidence>
<sequence>MSAIDSPAHRFLLGIAEDLSTGDVSFPTYLDVAMRIRMALNRPDLTVDTLSRVVVAEPLVSAKVIRLANSAALNPSGKEITDIRSAVMRVGFSAIRTLAISVAIQQLMLEKEMAPYLDKARTLWEHSLDVAALSYVISRRMTRINPDEAMFAGLVHDIGHFYLLSQVARHPEVVRDADELGRILDEWHSSIGHAVLSALDAPESILQSVRDHEAPYAGDRPKSLAEVLFTANGIATHANPFSGPQGAPRPAVADHVISIIDESHQELNSIIAALGP</sequence>
<comment type="caution">
    <text evidence="2">The sequence shown here is derived from an EMBL/GenBank/DDBJ whole genome shotgun (WGS) entry which is preliminary data.</text>
</comment>
<dbReference type="InterPro" id="IPR052340">
    <property type="entry name" value="RNase_Y/CdgJ"/>
</dbReference>
<dbReference type="PANTHER" id="PTHR33525">
    <property type="match status" value="1"/>
</dbReference>
<dbReference type="SUPFAM" id="SSF109604">
    <property type="entry name" value="HD-domain/PDEase-like"/>
    <property type="match status" value="1"/>
</dbReference>
<feature type="domain" description="HDOD" evidence="1">
    <location>
        <begin position="26"/>
        <end position="215"/>
    </location>
</feature>
<protein>
    <submittedName>
        <fullName evidence="2">HDOD domain-containing protein</fullName>
    </submittedName>
</protein>
<dbReference type="Pfam" id="PF08668">
    <property type="entry name" value="HDOD"/>
    <property type="match status" value="1"/>
</dbReference>
<gene>
    <name evidence="2" type="ORF">GPA25_16110</name>
</gene>
<dbReference type="PROSITE" id="PS51833">
    <property type="entry name" value="HDOD"/>
    <property type="match status" value="1"/>
</dbReference>
<accession>A0ABX1QGX7</accession>
<dbReference type="RefSeq" id="WP_169261427.1">
    <property type="nucleotide sequence ID" value="NZ_WTVQ01000029.1"/>
</dbReference>
<evidence type="ECO:0000259" key="1">
    <source>
        <dbReference type="PROSITE" id="PS51833"/>
    </source>
</evidence>
<dbReference type="InterPro" id="IPR003607">
    <property type="entry name" value="HD/PDEase_dom"/>
</dbReference>
<dbReference type="EMBL" id="WTVQ01000029">
    <property type="protein sequence ID" value="NMG76285.1"/>
    <property type="molecule type" value="Genomic_DNA"/>
</dbReference>
<dbReference type="Proteomes" id="UP000648984">
    <property type="component" value="Unassembled WGS sequence"/>
</dbReference>
<name>A0ABX1QGX7_9RHOO</name>
<dbReference type="Gene3D" id="1.10.3210.10">
    <property type="entry name" value="Hypothetical protein af1432"/>
    <property type="match status" value="1"/>
</dbReference>
<dbReference type="SMART" id="SM00471">
    <property type="entry name" value="HDc"/>
    <property type="match status" value="1"/>
</dbReference>
<proteinExistence type="predicted"/>
<organism evidence="2 3">
    <name type="scientific">Aromatoleum diolicum</name>
    <dbReference type="NCBI Taxonomy" id="75796"/>
    <lineage>
        <taxon>Bacteria</taxon>
        <taxon>Pseudomonadati</taxon>
        <taxon>Pseudomonadota</taxon>
        <taxon>Betaproteobacteria</taxon>
        <taxon>Rhodocyclales</taxon>
        <taxon>Rhodocyclaceae</taxon>
        <taxon>Aromatoleum</taxon>
    </lineage>
</organism>